<evidence type="ECO:0000313" key="4">
    <source>
        <dbReference type="Proteomes" id="UP001437460"/>
    </source>
</evidence>
<dbReference type="Pfam" id="PF03776">
    <property type="entry name" value="MinE"/>
    <property type="match status" value="1"/>
</dbReference>
<gene>
    <name evidence="3" type="ORF">WMO41_03655</name>
</gene>
<dbReference type="RefSeq" id="WP_177292646.1">
    <property type="nucleotide sequence ID" value="NZ_JBBMFJ010000004.1"/>
</dbReference>
<dbReference type="InterPro" id="IPR036707">
    <property type="entry name" value="MinE_sf"/>
</dbReference>
<reference evidence="3 4" key="1">
    <citation type="submission" date="2024-03" db="EMBL/GenBank/DDBJ databases">
        <title>Human intestinal bacterial collection.</title>
        <authorList>
            <person name="Pauvert C."/>
            <person name="Hitch T.C.A."/>
            <person name="Clavel T."/>
        </authorList>
    </citation>
    <scope>NUCLEOTIDE SEQUENCE [LARGE SCALE GENOMIC DNA]</scope>
    <source>
        <strain evidence="3 4">CLA-AP-H27</strain>
    </source>
</reference>
<comment type="caution">
    <text evidence="3">The sequence shown here is derived from an EMBL/GenBank/DDBJ whole genome shotgun (WGS) entry which is preliminary data.</text>
</comment>
<dbReference type="GO" id="GO:0051301">
    <property type="term" value="P:cell division"/>
    <property type="evidence" value="ECO:0007669"/>
    <property type="project" value="UniProtKB-KW"/>
</dbReference>
<comment type="similarity">
    <text evidence="1">Belongs to the MinE family.</text>
</comment>
<dbReference type="InterPro" id="IPR005527">
    <property type="entry name" value="MinE"/>
</dbReference>
<proteinExistence type="inferred from homology"/>
<dbReference type="Proteomes" id="UP001437460">
    <property type="component" value="Unassembled WGS sequence"/>
</dbReference>
<organism evidence="3 4">
    <name type="scientific">Ventrimonas faecis</name>
    <dbReference type="NCBI Taxonomy" id="3133170"/>
    <lineage>
        <taxon>Bacteria</taxon>
        <taxon>Bacillati</taxon>
        <taxon>Bacillota</taxon>
        <taxon>Clostridia</taxon>
        <taxon>Lachnospirales</taxon>
        <taxon>Lachnospiraceae</taxon>
        <taxon>Ventrimonas</taxon>
    </lineage>
</organism>
<evidence type="ECO:0000256" key="2">
    <source>
        <dbReference type="ARBA" id="ARBA00025265"/>
    </source>
</evidence>
<keyword evidence="4" id="KW-1185">Reference proteome</keyword>
<name>A0ABV1HIZ7_9FIRM</name>
<protein>
    <submittedName>
        <fullName evidence="3">Cell division topological specificity factor MinE</fullName>
    </submittedName>
</protein>
<dbReference type="EMBL" id="JBBMFJ010000004">
    <property type="protein sequence ID" value="MEQ2562275.1"/>
    <property type="molecule type" value="Genomic_DNA"/>
</dbReference>
<keyword evidence="3" id="KW-0131">Cell cycle</keyword>
<accession>A0ABV1HIZ7</accession>
<evidence type="ECO:0000256" key="1">
    <source>
        <dbReference type="ARBA" id="ARBA00008168"/>
    </source>
</evidence>
<dbReference type="SUPFAM" id="SSF55229">
    <property type="entry name" value="Cell division protein MinE topological specificity domain"/>
    <property type="match status" value="1"/>
</dbReference>
<keyword evidence="3" id="KW-0132">Cell division</keyword>
<dbReference type="Gene3D" id="3.30.1070.10">
    <property type="entry name" value="Cell division topological specificity factor MinE"/>
    <property type="match status" value="1"/>
</dbReference>
<sequence length="85" mass="9261">MRIPGRSAKSNSGEIARARLKLLLVSDQSGVNPGIIGMIRDDLVRVLSRYAQIDAGAMELRLVRPEEGGQQAFLITAAFPVRQIT</sequence>
<comment type="function">
    <text evidence="2">Prevents the cell division inhibition by proteins MinC and MinD at internal division sites while permitting inhibition at polar sites. This ensures cell division at the proper site by restricting the formation of a division septum at the midpoint of the long axis of the cell.</text>
</comment>
<evidence type="ECO:0000313" key="3">
    <source>
        <dbReference type="EMBL" id="MEQ2562275.1"/>
    </source>
</evidence>